<dbReference type="EMBL" id="AP028213">
    <property type="protein sequence ID" value="BEI88924.1"/>
    <property type="molecule type" value="Genomic_DNA"/>
</dbReference>
<feature type="compositionally biased region" description="Pro residues" evidence="1">
    <location>
        <begin position="266"/>
        <end position="276"/>
    </location>
</feature>
<feature type="compositionally biased region" description="Low complexity" evidence="1">
    <location>
        <begin position="93"/>
        <end position="102"/>
    </location>
</feature>
<protein>
    <recommendedName>
        <fullName evidence="4">FHA domain-containing protein</fullName>
    </recommendedName>
</protein>
<dbReference type="Proteomes" id="UP001233271">
    <property type="component" value="Chromosome 2"/>
</dbReference>
<sequence length="511" mass="54462">MTPLSFFPLGPTRTIPVTKHVRTNSHNVVPVKRSRPSTLSTPSSPNAKKRALTIDKLTPAPSSDGPAPGMVAFKVPAVPALPTHMASAPPTPSTSTIAASSSPRHRHPATSPTRRPPAMKVRLVDGETLVFGRHHVRNRPAVSAPPPAIVEKLTYPTNPARTIVLDRGASHASRVHAAAELLPTTPPQIRLVVVGQNGLRIRIPGGKYRRISAGNVRTFPAAAFEIEFYGAAVSLSLEDPDETDEELFTPPMLPVEPVVQTAPSPLSLPPSSPPRPAMSSPAPYLGDLDDEMDVEVPTPAPTPLMSRIEPTPKESPQSERSSSPLSDIDDEPTPIQPTPIPAMTPAPAAIAVKQEMLDDKPVTVIPLKRAHTPKSRAPTPPPPAPAPEGLDMPALLASTVVFSGSSKLSLPDLVKSLLESQPNMRVHGDEAAWGVWAAAELAVNPMFGKITRNGRDSSGKPLEPHYYYNPANDPDPARASQLAGLVRPLRATQRGGGRAIDWRPVGPGRRR</sequence>
<dbReference type="KEGG" id="ccac:CcaHIS019_0202860"/>
<evidence type="ECO:0000313" key="2">
    <source>
        <dbReference type="EMBL" id="BEI88924.1"/>
    </source>
</evidence>
<organism evidence="2 3">
    <name type="scientific">Cutaneotrichosporon cavernicola</name>
    <dbReference type="NCBI Taxonomy" id="279322"/>
    <lineage>
        <taxon>Eukaryota</taxon>
        <taxon>Fungi</taxon>
        <taxon>Dikarya</taxon>
        <taxon>Basidiomycota</taxon>
        <taxon>Agaricomycotina</taxon>
        <taxon>Tremellomycetes</taxon>
        <taxon>Trichosporonales</taxon>
        <taxon>Trichosporonaceae</taxon>
        <taxon>Cutaneotrichosporon</taxon>
    </lineage>
</organism>
<evidence type="ECO:0000256" key="1">
    <source>
        <dbReference type="SAM" id="MobiDB-lite"/>
    </source>
</evidence>
<feature type="region of interest" description="Disordered" evidence="1">
    <location>
        <begin position="256"/>
        <end position="342"/>
    </location>
</feature>
<proteinExistence type="predicted"/>
<dbReference type="RefSeq" id="XP_060454190.1">
    <property type="nucleotide sequence ID" value="XM_060597281.1"/>
</dbReference>
<gene>
    <name evidence="2" type="ORF">CcaverHIS019_0202860</name>
</gene>
<feature type="region of interest" description="Disordered" evidence="1">
    <location>
        <begin position="452"/>
        <end position="475"/>
    </location>
</feature>
<feature type="region of interest" description="Disordered" evidence="1">
    <location>
        <begin position="24"/>
        <end position="51"/>
    </location>
</feature>
<evidence type="ECO:0000313" key="3">
    <source>
        <dbReference type="Proteomes" id="UP001233271"/>
    </source>
</evidence>
<feature type="compositionally biased region" description="Low complexity" evidence="1">
    <location>
        <begin position="36"/>
        <end position="45"/>
    </location>
</feature>
<reference evidence="2" key="1">
    <citation type="journal article" date="2023" name="BMC Genomics">
        <title>Chromosome-level genome assemblies of Cutaneotrichosporon spp. (Trichosporonales, Basidiomycota) reveal imbalanced evolution between nucleotide sequences and chromosome synteny.</title>
        <authorList>
            <person name="Kobayashi Y."/>
            <person name="Kayamori A."/>
            <person name="Aoki K."/>
            <person name="Shiwa Y."/>
            <person name="Matsutani M."/>
            <person name="Fujita N."/>
            <person name="Sugita T."/>
            <person name="Iwasaki W."/>
            <person name="Tanaka N."/>
            <person name="Takashima M."/>
        </authorList>
    </citation>
    <scope>NUCLEOTIDE SEQUENCE</scope>
    <source>
        <strain evidence="2">HIS019</strain>
    </source>
</reference>
<keyword evidence="3" id="KW-1185">Reference proteome</keyword>
<evidence type="ECO:0008006" key="4">
    <source>
        <dbReference type="Google" id="ProtNLM"/>
    </source>
</evidence>
<dbReference type="GeneID" id="85492795"/>
<feature type="compositionally biased region" description="Low complexity" evidence="1">
    <location>
        <begin position="314"/>
        <end position="326"/>
    </location>
</feature>
<feature type="region of interest" description="Disordered" evidence="1">
    <location>
        <begin position="84"/>
        <end position="116"/>
    </location>
</feature>
<dbReference type="AlphaFoldDB" id="A0AA48KY21"/>
<accession>A0AA48KY21</accession>
<name>A0AA48KY21_9TREE</name>